<dbReference type="InterPro" id="IPR051911">
    <property type="entry name" value="SDR_oxidoreductase"/>
</dbReference>
<dbReference type="Gene3D" id="3.40.50.720">
    <property type="entry name" value="NAD(P)-binding Rossmann-like Domain"/>
    <property type="match status" value="1"/>
</dbReference>
<keyword evidence="4" id="KW-1185">Reference proteome</keyword>
<dbReference type="PROSITE" id="PS00061">
    <property type="entry name" value="ADH_SHORT"/>
    <property type="match status" value="1"/>
</dbReference>
<dbReference type="EMBL" id="QNRE01000028">
    <property type="protein sequence ID" value="RBO80086.1"/>
    <property type="molecule type" value="Genomic_DNA"/>
</dbReference>
<sequence length="259" mass="27824">MRKVVLITGAANGMGAAAMTHLAGLGYQVEGCDKVAADGIATVDVRDTEAVDFWVKQMHERHGRIDAAVTFAAHGVVGSVEETDPDEAAAIVDTNVLGTHRVLRAVLPIMRAQRSGRIVVVSSGAGAIAEPYGGWYSATKGAVERLGEATRMEVAPFGIHVSVLAPGWTVTPIIANSPHATNPIPAYDTTRASVLSRVTGYLEAGQTPEAVARRLHTILSTPKPRQTYLCGRDVRTSFWTRRFVPGWVYERLVKSYYGV</sequence>
<dbReference type="AlphaFoldDB" id="A0A366CUX1"/>
<evidence type="ECO:0000313" key="4">
    <source>
        <dbReference type="Proteomes" id="UP000252586"/>
    </source>
</evidence>
<dbReference type="STRING" id="1210090.GCA_001613185_06464"/>
<dbReference type="RefSeq" id="WP_067514036.1">
    <property type="nucleotide sequence ID" value="NZ_CP107943.1"/>
</dbReference>
<dbReference type="InterPro" id="IPR036291">
    <property type="entry name" value="NAD(P)-bd_dom_sf"/>
</dbReference>
<keyword evidence="2" id="KW-0560">Oxidoreductase</keyword>
<evidence type="ECO:0000256" key="1">
    <source>
        <dbReference type="ARBA" id="ARBA00006484"/>
    </source>
</evidence>
<comment type="caution">
    <text evidence="3">The sequence shown here is derived from an EMBL/GenBank/DDBJ whole genome shotgun (WGS) entry which is preliminary data.</text>
</comment>
<accession>A0A366CUX1</accession>
<comment type="similarity">
    <text evidence="1">Belongs to the short-chain dehydrogenases/reductases (SDR) family.</text>
</comment>
<dbReference type="PANTHER" id="PTHR43976">
    <property type="entry name" value="SHORT CHAIN DEHYDROGENASE"/>
    <property type="match status" value="1"/>
</dbReference>
<dbReference type="Proteomes" id="UP000252586">
    <property type="component" value="Unassembled WGS sequence"/>
</dbReference>
<reference evidence="3 4" key="1">
    <citation type="submission" date="2018-06" db="EMBL/GenBank/DDBJ databases">
        <title>Genomic Encyclopedia of Type Strains, Phase IV (KMG-IV): sequencing the most valuable type-strain genomes for metagenomic binning, comparative biology and taxonomic classification.</title>
        <authorList>
            <person name="Goeker M."/>
        </authorList>
    </citation>
    <scope>NUCLEOTIDE SEQUENCE [LARGE SCALE GENOMIC DNA]</scope>
    <source>
        <strain evidence="3 4">DSM 44599</strain>
    </source>
</reference>
<dbReference type="GO" id="GO:0016491">
    <property type="term" value="F:oxidoreductase activity"/>
    <property type="evidence" value="ECO:0007669"/>
    <property type="project" value="UniProtKB-KW"/>
</dbReference>
<dbReference type="InterPro" id="IPR002347">
    <property type="entry name" value="SDR_fam"/>
</dbReference>
<name>A0A366CUX1_9NOCA</name>
<organism evidence="3 4">
    <name type="scientific">Nocardia puris</name>
    <dbReference type="NCBI Taxonomy" id="208602"/>
    <lineage>
        <taxon>Bacteria</taxon>
        <taxon>Bacillati</taxon>
        <taxon>Actinomycetota</taxon>
        <taxon>Actinomycetes</taxon>
        <taxon>Mycobacteriales</taxon>
        <taxon>Nocardiaceae</taxon>
        <taxon>Nocardia</taxon>
    </lineage>
</organism>
<dbReference type="PANTHER" id="PTHR43976:SF16">
    <property type="entry name" value="SHORT-CHAIN DEHYDROGENASE_REDUCTASE FAMILY PROTEIN"/>
    <property type="match status" value="1"/>
</dbReference>
<dbReference type="SUPFAM" id="SSF51735">
    <property type="entry name" value="NAD(P)-binding Rossmann-fold domains"/>
    <property type="match status" value="1"/>
</dbReference>
<evidence type="ECO:0000313" key="3">
    <source>
        <dbReference type="EMBL" id="RBO80086.1"/>
    </source>
</evidence>
<gene>
    <name evidence="3" type="ORF">DFR74_1283</name>
</gene>
<dbReference type="OrthoDB" id="5242868at2"/>
<proteinExistence type="inferred from homology"/>
<dbReference type="Pfam" id="PF00106">
    <property type="entry name" value="adh_short"/>
    <property type="match status" value="1"/>
</dbReference>
<evidence type="ECO:0000256" key="2">
    <source>
        <dbReference type="ARBA" id="ARBA00023002"/>
    </source>
</evidence>
<dbReference type="PRINTS" id="PR00081">
    <property type="entry name" value="GDHRDH"/>
</dbReference>
<protein>
    <submittedName>
        <fullName evidence="3">Short-subunit dehydrogenase</fullName>
    </submittedName>
</protein>
<dbReference type="InterPro" id="IPR020904">
    <property type="entry name" value="Sc_DH/Rdtase_CS"/>
</dbReference>